<proteinExistence type="predicted"/>
<dbReference type="InterPro" id="IPR032675">
    <property type="entry name" value="LRR_dom_sf"/>
</dbReference>
<keyword evidence="3" id="KW-1185">Reference proteome</keyword>
<dbReference type="PANTHER" id="PTHR34145">
    <property type="entry name" value="OS02G0105600 PROTEIN"/>
    <property type="match status" value="1"/>
</dbReference>
<name>A0A830C857_9LAMI</name>
<gene>
    <name evidence="2" type="ORF">PHJA_001188000</name>
</gene>
<dbReference type="EMBL" id="BMAC01000218">
    <property type="protein sequence ID" value="GFP90441.1"/>
    <property type="molecule type" value="Genomic_DNA"/>
</dbReference>
<dbReference type="Gene3D" id="3.80.10.10">
    <property type="entry name" value="Ribonuclease Inhibitor"/>
    <property type="match status" value="1"/>
</dbReference>
<feature type="domain" description="At1g61320/AtMIF1 LRR" evidence="1">
    <location>
        <begin position="8"/>
        <end position="256"/>
    </location>
</feature>
<accession>A0A830C857</accession>
<evidence type="ECO:0000313" key="2">
    <source>
        <dbReference type="EMBL" id="GFP90441.1"/>
    </source>
</evidence>
<dbReference type="AlphaFoldDB" id="A0A830C857"/>
<dbReference type="PANTHER" id="PTHR34145:SF68">
    <property type="entry name" value="FBD DOMAIN-CONTAINING PROTEIN"/>
    <property type="match status" value="1"/>
</dbReference>
<dbReference type="OrthoDB" id="912983at2759"/>
<dbReference type="SUPFAM" id="SSF52047">
    <property type="entry name" value="RNI-like"/>
    <property type="match status" value="1"/>
</dbReference>
<comment type="caution">
    <text evidence="2">The sequence shown here is derived from an EMBL/GenBank/DDBJ whole genome shotgun (WGS) entry which is preliminary data.</text>
</comment>
<dbReference type="Pfam" id="PF23622">
    <property type="entry name" value="LRR_At1g61320_AtMIF1"/>
    <property type="match status" value="1"/>
</dbReference>
<reference evidence="2" key="1">
    <citation type="submission" date="2020-07" db="EMBL/GenBank/DDBJ databases">
        <title>Ethylene signaling mediates host invasion by parasitic plants.</title>
        <authorList>
            <person name="Yoshida S."/>
        </authorList>
    </citation>
    <scope>NUCLEOTIDE SEQUENCE</scope>
    <source>
        <strain evidence="2">Okayama</strain>
    </source>
</reference>
<evidence type="ECO:0000259" key="1">
    <source>
        <dbReference type="Pfam" id="PF23622"/>
    </source>
</evidence>
<dbReference type="InterPro" id="IPR053772">
    <property type="entry name" value="At1g61320/At1g61330-like"/>
</dbReference>
<dbReference type="Proteomes" id="UP000653305">
    <property type="component" value="Unassembled WGS sequence"/>
</dbReference>
<protein>
    <recommendedName>
        <fullName evidence="1">At1g61320/AtMIF1 LRR domain-containing protein</fullName>
    </recommendedName>
</protein>
<organism evidence="2 3">
    <name type="scientific">Phtheirospermum japonicum</name>
    <dbReference type="NCBI Taxonomy" id="374723"/>
    <lineage>
        <taxon>Eukaryota</taxon>
        <taxon>Viridiplantae</taxon>
        <taxon>Streptophyta</taxon>
        <taxon>Embryophyta</taxon>
        <taxon>Tracheophyta</taxon>
        <taxon>Spermatophyta</taxon>
        <taxon>Magnoliopsida</taxon>
        <taxon>eudicotyledons</taxon>
        <taxon>Gunneridae</taxon>
        <taxon>Pentapetalae</taxon>
        <taxon>asterids</taxon>
        <taxon>lamiids</taxon>
        <taxon>Lamiales</taxon>
        <taxon>Orobanchaceae</taxon>
        <taxon>Orobanchaceae incertae sedis</taxon>
        <taxon>Phtheirospermum</taxon>
    </lineage>
</organism>
<dbReference type="InterPro" id="IPR055357">
    <property type="entry name" value="LRR_At1g61320_AtMIF1"/>
</dbReference>
<evidence type="ECO:0000313" key="3">
    <source>
        <dbReference type="Proteomes" id="UP000653305"/>
    </source>
</evidence>
<sequence length="293" mass="33584">MKKFQPHQPRSLFGSLKSLKALCLKSVDVTDQDVDFFLRNCPLLEHLVVDYALKILNLNICGALALKHLGILYCMNVKSLKVSAPNLTSLRVTNAVALLLENVPKLVEVYVSNGYTDVDKLVPSLYCCLSQLEILTLRLNLQKYIEENCKFPVLPNLKKLEIQYFAEGVESIMWVTSFMRAAPYLQEFVIKIYWYKFLRTGRNIKNAIHSPHQHLKVFKFLGYYGRASDVELVMYLLDNCAMLEKLIIDPRYQSFNSYAALDPAEVDAVRTSRNYAKQQLQGQVAQHIDLVIL</sequence>